<keyword evidence="1" id="KW-1133">Transmembrane helix</keyword>
<comment type="caution">
    <text evidence="2">The sequence shown here is derived from an EMBL/GenBank/DDBJ whole genome shotgun (WGS) entry which is preliminary data.</text>
</comment>
<dbReference type="Proteomes" id="UP001211711">
    <property type="component" value="Unassembled WGS sequence"/>
</dbReference>
<proteinExistence type="predicted"/>
<protein>
    <submittedName>
        <fullName evidence="2">Uncharacterized protein</fullName>
    </submittedName>
</protein>
<dbReference type="EMBL" id="JAQMTI010000243">
    <property type="protein sequence ID" value="MDB9443367.1"/>
    <property type="molecule type" value="Genomic_DNA"/>
</dbReference>
<evidence type="ECO:0000313" key="2">
    <source>
        <dbReference type="EMBL" id="MDB9443367.1"/>
    </source>
</evidence>
<gene>
    <name evidence="2" type="ORF">PN497_18670</name>
</gene>
<keyword evidence="1" id="KW-0812">Transmembrane</keyword>
<keyword evidence="1" id="KW-0472">Membrane</keyword>
<reference evidence="2 3" key="1">
    <citation type="submission" date="2023-01" db="EMBL/GenBank/DDBJ databases">
        <title>Genomes from the Australian National Cyanobacteria Reference Collection.</title>
        <authorList>
            <person name="Willis A."/>
            <person name="Lee E.M.F."/>
        </authorList>
    </citation>
    <scope>NUCLEOTIDE SEQUENCE [LARGE SCALE GENOMIC DNA]</scope>
    <source>
        <strain evidence="2 3">CS-549</strain>
    </source>
</reference>
<organism evidence="2 3">
    <name type="scientific">Sphaerospermopsis kisseleviana CS-549</name>
    <dbReference type="NCBI Taxonomy" id="3021783"/>
    <lineage>
        <taxon>Bacteria</taxon>
        <taxon>Bacillati</taxon>
        <taxon>Cyanobacteriota</taxon>
        <taxon>Cyanophyceae</taxon>
        <taxon>Nostocales</taxon>
        <taxon>Aphanizomenonaceae</taxon>
        <taxon>Sphaerospermopsis</taxon>
        <taxon>Sphaerospermopsis kisseleviana</taxon>
    </lineage>
</organism>
<dbReference type="RefSeq" id="WP_096565388.1">
    <property type="nucleotide sequence ID" value="NZ_JAQMTI010000243.1"/>
</dbReference>
<keyword evidence="3" id="KW-1185">Reference proteome</keyword>
<accession>A0ABT4ZVE6</accession>
<evidence type="ECO:0000256" key="1">
    <source>
        <dbReference type="SAM" id="Phobius"/>
    </source>
</evidence>
<name>A0ABT4ZVE6_9CYAN</name>
<feature type="transmembrane region" description="Helical" evidence="1">
    <location>
        <begin position="57"/>
        <end position="77"/>
    </location>
</feature>
<sequence length="116" mass="13408">MLQKTRSPESLKVEETINLIRSFYLKSYSAQELLTRSKLEHKRYSLVAIFPKDDPNFISYMTGLATINLLIVAIQTLSIQIATERKQGWIKILRITPLPAWIYLTSNVNFELGFES</sequence>
<evidence type="ECO:0000313" key="3">
    <source>
        <dbReference type="Proteomes" id="UP001211711"/>
    </source>
</evidence>